<accession>A2FUK4</accession>
<dbReference type="VEuPathDB" id="TrichDB:TVAGG3_0045170"/>
<dbReference type="GO" id="GO:0035556">
    <property type="term" value="P:intracellular signal transduction"/>
    <property type="evidence" value="ECO:0000318"/>
    <property type="project" value="GO_Central"/>
</dbReference>
<evidence type="ECO:0000313" key="4">
    <source>
        <dbReference type="Proteomes" id="UP000001542"/>
    </source>
</evidence>
<reference evidence="3" key="1">
    <citation type="submission" date="2006-10" db="EMBL/GenBank/DDBJ databases">
        <authorList>
            <person name="Amadeo P."/>
            <person name="Zhao Q."/>
            <person name="Wortman J."/>
            <person name="Fraser-Liggett C."/>
            <person name="Carlton J."/>
        </authorList>
    </citation>
    <scope>NUCLEOTIDE SEQUENCE</scope>
    <source>
        <strain evidence="3">G3</strain>
    </source>
</reference>
<dbReference type="InterPro" id="IPR003591">
    <property type="entry name" value="Leu-rich_rpt_typical-subtyp"/>
</dbReference>
<dbReference type="SMART" id="SM00364">
    <property type="entry name" value="LRR_BAC"/>
    <property type="match status" value="9"/>
</dbReference>
<dbReference type="OrthoDB" id="660555at2759"/>
<protein>
    <submittedName>
        <fullName evidence="3">Leucine Rich Repeat family protein</fullName>
    </submittedName>
</protein>
<dbReference type="Gene3D" id="3.80.10.10">
    <property type="entry name" value="Ribonuclease Inhibitor"/>
    <property type="match status" value="3"/>
</dbReference>
<dbReference type="InterPro" id="IPR050333">
    <property type="entry name" value="SLRP"/>
</dbReference>
<dbReference type="KEGG" id="tva:4749104"/>
<keyword evidence="1" id="KW-0433">Leucine-rich repeat</keyword>
<keyword evidence="4" id="KW-1185">Reference proteome</keyword>
<dbReference type="SMART" id="SM00369">
    <property type="entry name" value="LRR_TYP"/>
    <property type="match status" value="5"/>
</dbReference>
<proteinExistence type="predicted"/>
<dbReference type="SMART" id="SM00365">
    <property type="entry name" value="LRR_SD22"/>
    <property type="match status" value="3"/>
</dbReference>
<dbReference type="PANTHER" id="PTHR45712">
    <property type="entry name" value="AGAP008170-PA"/>
    <property type="match status" value="1"/>
</dbReference>
<sequence length="654" mass="74797">MPKLTDNLKYIELDFNSIEVLNANGFNLKRLSLQHNILKEITPSTSFQSLQQLDLRDNKLTFLPSNFAEICPKLKSINLSHNQISEYPKLPFTVTEIDLSFNLICELPSNFNAFTCLCRIYLQNNQIKKVKNIPSCLQLFNIINNNVSSFALNHVPDLAHLYLMGNNLEKFPQIKGNMINDYYFRYNNIQKIEMRYILDSTRIIDLSFNNLDEIPSAVFRLPYLFDLQLAGNQLKTINQEIINSPIGRLNLSSNPIESLPKLPYNLEELFISDCNLKNLDILSENKNLVVLVASCNKLSQIPFISSLQEVDLSYNRFLEFPKLPNTIISLDLSFNEIQFFPDKFNCPNLVTLDVSFNLIQYIPNFIQYPNLKQLNLASTQFQNELNVSEELTHLDLTNTQINRFSSTGKFYFTSAKSEGYHERYITDSIYYASTIAFPTFFGDIIISRIFKDNKHPKLLGIVDNRKNYPNTNYFSNYLIDNVEKYGISDKNLKKSIEEALDHLEMKNVHEYVSAAFFSTKGKQLIVSSVGGMAVFVKFSNKIIQICGNLPFTLFCSRHNTYGSIGSDKDAAMYYVHNIKEKAETYKMDVSEDMKFVIIVSMSIVDTLMSKTIEKIILDAADGPEIAARLKSACKSSMCSDNISVLVAYIPSLLK</sequence>
<dbReference type="InterPro" id="IPR032675">
    <property type="entry name" value="LRR_dom_sf"/>
</dbReference>
<dbReference type="SUPFAM" id="SSF81606">
    <property type="entry name" value="PP2C-like"/>
    <property type="match status" value="1"/>
</dbReference>
<dbReference type="InParanoid" id="A2FUK4"/>
<evidence type="ECO:0000256" key="1">
    <source>
        <dbReference type="ARBA" id="ARBA00022614"/>
    </source>
</evidence>
<dbReference type="EMBL" id="DS114037">
    <property type="protein sequence ID" value="EAX91411.1"/>
    <property type="molecule type" value="Genomic_DNA"/>
</dbReference>
<dbReference type="SUPFAM" id="SSF52058">
    <property type="entry name" value="L domain-like"/>
    <property type="match status" value="2"/>
</dbReference>
<evidence type="ECO:0000256" key="2">
    <source>
        <dbReference type="ARBA" id="ARBA00022737"/>
    </source>
</evidence>
<dbReference type="PROSITE" id="PS51450">
    <property type="entry name" value="LRR"/>
    <property type="match status" value="4"/>
</dbReference>
<dbReference type="Pfam" id="PF13855">
    <property type="entry name" value="LRR_8"/>
    <property type="match status" value="1"/>
</dbReference>
<keyword evidence="2" id="KW-0677">Repeat</keyword>
<organism evidence="3 4">
    <name type="scientific">Trichomonas vaginalis (strain ATCC PRA-98 / G3)</name>
    <dbReference type="NCBI Taxonomy" id="412133"/>
    <lineage>
        <taxon>Eukaryota</taxon>
        <taxon>Metamonada</taxon>
        <taxon>Parabasalia</taxon>
        <taxon>Trichomonadida</taxon>
        <taxon>Trichomonadidae</taxon>
        <taxon>Trichomonas</taxon>
    </lineage>
</organism>
<gene>
    <name evidence="3" type="ORF">TVAG_312980</name>
</gene>
<dbReference type="AlphaFoldDB" id="A2FUK4"/>
<dbReference type="RefSeq" id="XP_001304341.1">
    <property type="nucleotide sequence ID" value="XM_001304340.1"/>
</dbReference>
<dbReference type="PANTHER" id="PTHR45712:SF22">
    <property type="entry name" value="INSULIN-LIKE GROWTH FACTOR-BINDING PROTEIN COMPLEX ACID LABILE SUBUNIT"/>
    <property type="match status" value="1"/>
</dbReference>
<reference evidence="3" key="2">
    <citation type="journal article" date="2007" name="Science">
        <title>Draft genome sequence of the sexually transmitted pathogen Trichomonas vaginalis.</title>
        <authorList>
            <person name="Carlton J.M."/>
            <person name="Hirt R.P."/>
            <person name="Silva J.C."/>
            <person name="Delcher A.L."/>
            <person name="Schatz M."/>
            <person name="Zhao Q."/>
            <person name="Wortman J.R."/>
            <person name="Bidwell S.L."/>
            <person name="Alsmark U.C.M."/>
            <person name="Besteiro S."/>
            <person name="Sicheritz-Ponten T."/>
            <person name="Noel C.J."/>
            <person name="Dacks J.B."/>
            <person name="Foster P.G."/>
            <person name="Simillion C."/>
            <person name="Van de Peer Y."/>
            <person name="Miranda-Saavedra D."/>
            <person name="Barton G.J."/>
            <person name="Westrop G.D."/>
            <person name="Mueller S."/>
            <person name="Dessi D."/>
            <person name="Fiori P.L."/>
            <person name="Ren Q."/>
            <person name="Paulsen I."/>
            <person name="Zhang H."/>
            <person name="Bastida-Corcuera F.D."/>
            <person name="Simoes-Barbosa A."/>
            <person name="Brown M.T."/>
            <person name="Hayes R.D."/>
            <person name="Mukherjee M."/>
            <person name="Okumura C.Y."/>
            <person name="Schneider R."/>
            <person name="Smith A.J."/>
            <person name="Vanacova S."/>
            <person name="Villalvazo M."/>
            <person name="Haas B.J."/>
            <person name="Pertea M."/>
            <person name="Feldblyum T.V."/>
            <person name="Utterback T.R."/>
            <person name="Shu C.L."/>
            <person name="Osoegawa K."/>
            <person name="de Jong P.J."/>
            <person name="Hrdy I."/>
            <person name="Horvathova L."/>
            <person name="Zubacova Z."/>
            <person name="Dolezal P."/>
            <person name="Malik S.B."/>
            <person name="Logsdon J.M. Jr."/>
            <person name="Henze K."/>
            <person name="Gupta A."/>
            <person name="Wang C.C."/>
            <person name="Dunne R.L."/>
            <person name="Upcroft J.A."/>
            <person name="Upcroft P."/>
            <person name="White O."/>
            <person name="Salzberg S.L."/>
            <person name="Tang P."/>
            <person name="Chiu C.-H."/>
            <person name="Lee Y.-S."/>
            <person name="Embley T.M."/>
            <person name="Coombs G.H."/>
            <person name="Mottram J.C."/>
            <person name="Tachezy J."/>
            <person name="Fraser-Liggett C.M."/>
            <person name="Johnson P.J."/>
        </authorList>
    </citation>
    <scope>NUCLEOTIDE SEQUENCE [LARGE SCALE GENOMIC DNA]</scope>
    <source>
        <strain evidence="3">G3</strain>
    </source>
</reference>
<dbReference type="Proteomes" id="UP000001542">
    <property type="component" value="Unassembled WGS sequence"/>
</dbReference>
<dbReference type="InterPro" id="IPR001611">
    <property type="entry name" value="Leu-rich_rpt"/>
</dbReference>
<dbReference type="Gene3D" id="3.60.40.10">
    <property type="entry name" value="PPM-type phosphatase domain"/>
    <property type="match status" value="1"/>
</dbReference>
<dbReference type="STRING" id="5722.A2FUK4"/>
<evidence type="ECO:0000313" key="3">
    <source>
        <dbReference type="EMBL" id="EAX91411.1"/>
    </source>
</evidence>
<dbReference type="VEuPathDB" id="TrichDB:TVAG_129560"/>
<dbReference type="eggNOG" id="KOG0619">
    <property type="taxonomic scope" value="Eukaryota"/>
</dbReference>
<dbReference type="InterPro" id="IPR036457">
    <property type="entry name" value="PPM-type-like_dom_sf"/>
</dbReference>
<name>A2FUK4_TRIV3</name>